<evidence type="ECO:0000256" key="7">
    <source>
        <dbReference type="ARBA" id="ARBA00022679"/>
    </source>
</evidence>
<dbReference type="PROSITE" id="PS51186">
    <property type="entry name" value="GNAT"/>
    <property type="match status" value="1"/>
</dbReference>
<keyword evidence="14" id="KW-1185">Reference proteome</keyword>
<evidence type="ECO:0000256" key="1">
    <source>
        <dbReference type="ARBA" id="ARBA00004123"/>
    </source>
</evidence>
<dbReference type="Pfam" id="PF00583">
    <property type="entry name" value="Acetyltransf_1"/>
    <property type="match status" value="1"/>
</dbReference>
<comment type="catalytic activity">
    <reaction evidence="10">
        <text>N-terminal L-seryl-[histone H2A] + acetyl-CoA = N-terminal N(alpha)-acetyl-L-seryl-[histone H2A] + CoA + H(+)</text>
        <dbReference type="Rhea" id="RHEA:50600"/>
        <dbReference type="Rhea" id="RHEA-COMP:12742"/>
        <dbReference type="Rhea" id="RHEA-COMP:12744"/>
        <dbReference type="ChEBI" id="CHEBI:15378"/>
        <dbReference type="ChEBI" id="CHEBI:57287"/>
        <dbReference type="ChEBI" id="CHEBI:57288"/>
        <dbReference type="ChEBI" id="CHEBI:64738"/>
        <dbReference type="ChEBI" id="CHEBI:83690"/>
        <dbReference type="EC" id="2.3.1.257"/>
    </reaction>
</comment>
<dbReference type="InterPro" id="IPR039949">
    <property type="entry name" value="NAA40"/>
</dbReference>
<evidence type="ECO:0000256" key="8">
    <source>
        <dbReference type="ARBA" id="ARBA00023242"/>
    </source>
</evidence>
<evidence type="ECO:0000256" key="6">
    <source>
        <dbReference type="ARBA" id="ARBA00022490"/>
    </source>
</evidence>
<proteinExistence type="inferred from homology"/>
<dbReference type="OrthoDB" id="424551at2759"/>
<dbReference type="EC" id="2.3.1.257" evidence="4"/>
<evidence type="ECO:0000313" key="13">
    <source>
        <dbReference type="EMBL" id="CZR56082.1"/>
    </source>
</evidence>
<comment type="similarity">
    <text evidence="3">Belongs to the acetyltransferase family. NAA40 subfamily.</text>
</comment>
<keyword evidence="7" id="KW-0808">Transferase</keyword>
<evidence type="ECO:0000256" key="10">
    <source>
        <dbReference type="ARBA" id="ARBA00047821"/>
    </source>
</evidence>
<dbReference type="SUPFAM" id="SSF55729">
    <property type="entry name" value="Acyl-CoA N-acyltransferases (Nat)"/>
    <property type="match status" value="1"/>
</dbReference>
<organism evidence="13 14">
    <name type="scientific">Phialocephala subalpina</name>
    <dbReference type="NCBI Taxonomy" id="576137"/>
    <lineage>
        <taxon>Eukaryota</taxon>
        <taxon>Fungi</taxon>
        <taxon>Dikarya</taxon>
        <taxon>Ascomycota</taxon>
        <taxon>Pezizomycotina</taxon>
        <taxon>Leotiomycetes</taxon>
        <taxon>Helotiales</taxon>
        <taxon>Mollisiaceae</taxon>
        <taxon>Phialocephala</taxon>
        <taxon>Phialocephala fortinii species complex</taxon>
    </lineage>
</organism>
<reference evidence="13 14" key="1">
    <citation type="submission" date="2016-03" db="EMBL/GenBank/DDBJ databases">
        <authorList>
            <person name="Ploux O."/>
        </authorList>
    </citation>
    <scope>NUCLEOTIDE SEQUENCE [LARGE SCALE GENOMIC DNA]</scope>
    <source>
        <strain evidence="13 14">UAMH 11012</strain>
    </source>
</reference>
<dbReference type="PANTHER" id="PTHR20531">
    <property type="entry name" value="N-ALPHA-ACETYLTRANSFERASE 40"/>
    <property type="match status" value="1"/>
</dbReference>
<dbReference type="InterPro" id="IPR016181">
    <property type="entry name" value="Acyl_CoA_acyltransferase"/>
</dbReference>
<gene>
    <name evidence="13" type="ORF">PAC_05970</name>
</gene>
<dbReference type="GO" id="GO:0010485">
    <property type="term" value="F:histone H4 acetyltransferase activity"/>
    <property type="evidence" value="ECO:0007669"/>
    <property type="project" value="InterPro"/>
</dbReference>
<evidence type="ECO:0000259" key="12">
    <source>
        <dbReference type="PROSITE" id="PS51186"/>
    </source>
</evidence>
<dbReference type="STRING" id="576137.A0A1L7WTH7"/>
<evidence type="ECO:0000256" key="3">
    <source>
        <dbReference type="ARBA" id="ARBA00008870"/>
    </source>
</evidence>
<dbReference type="Proteomes" id="UP000184330">
    <property type="component" value="Unassembled WGS sequence"/>
</dbReference>
<dbReference type="GO" id="GO:0005634">
    <property type="term" value="C:nucleus"/>
    <property type="evidence" value="ECO:0007669"/>
    <property type="project" value="UniProtKB-SubCell"/>
</dbReference>
<dbReference type="GO" id="GO:0005737">
    <property type="term" value="C:cytoplasm"/>
    <property type="evidence" value="ECO:0007669"/>
    <property type="project" value="UniProtKB-SubCell"/>
</dbReference>
<keyword evidence="9" id="KW-0012">Acyltransferase</keyword>
<dbReference type="EMBL" id="FJOG01000007">
    <property type="protein sequence ID" value="CZR56082.1"/>
    <property type="molecule type" value="Genomic_DNA"/>
</dbReference>
<name>A0A1L7WTH7_9HELO</name>
<dbReference type="Gene3D" id="3.40.630.30">
    <property type="match status" value="1"/>
</dbReference>
<sequence>MAKMDLIDVANSKSIDQFIEDYLPSSEWRSWIHPATKAEYQITLQTAKAMSQPDFDACFHLIEITSADDYKKSQDGWKPRSKRKEMKLLDLKYLLVKLDNQVQGFVSFMPTYEDDYPVIYCYEIHLSSALQGSGLGRVLMQHLDVVGEKIPGTAKVMLTCFLSNKRGVDFYKKLGYAKDEFSPPPRILRNGTMIEGQYVILSKDIKR</sequence>
<comment type="subcellular location">
    <subcellularLocation>
        <location evidence="2">Cytoplasm</location>
    </subcellularLocation>
    <subcellularLocation>
        <location evidence="1">Nucleus</location>
    </subcellularLocation>
</comment>
<evidence type="ECO:0000256" key="9">
    <source>
        <dbReference type="ARBA" id="ARBA00023315"/>
    </source>
</evidence>
<evidence type="ECO:0000256" key="2">
    <source>
        <dbReference type="ARBA" id="ARBA00004496"/>
    </source>
</evidence>
<feature type="domain" description="N-acetyltransferase" evidence="12">
    <location>
        <begin position="45"/>
        <end position="206"/>
    </location>
</feature>
<comment type="catalytic activity">
    <reaction evidence="11">
        <text>N-terminal L-seryl-[histone H4] + acetyl-CoA = N-terminal N(alpha)-acetyl-L-seryl-[histone H4] + CoA + H(+)</text>
        <dbReference type="Rhea" id="RHEA:50596"/>
        <dbReference type="Rhea" id="RHEA-COMP:12740"/>
        <dbReference type="Rhea" id="RHEA-COMP:12743"/>
        <dbReference type="ChEBI" id="CHEBI:15378"/>
        <dbReference type="ChEBI" id="CHEBI:57287"/>
        <dbReference type="ChEBI" id="CHEBI:57288"/>
        <dbReference type="ChEBI" id="CHEBI:64738"/>
        <dbReference type="ChEBI" id="CHEBI:83690"/>
        <dbReference type="EC" id="2.3.1.257"/>
    </reaction>
</comment>
<evidence type="ECO:0000256" key="4">
    <source>
        <dbReference type="ARBA" id="ARBA00012950"/>
    </source>
</evidence>
<protein>
    <recommendedName>
        <fullName evidence="5">N-alpha-acetyltransferase 40</fullName>
        <ecNumber evidence="4">2.3.1.257</ecNumber>
    </recommendedName>
</protein>
<keyword evidence="6" id="KW-0963">Cytoplasm</keyword>
<dbReference type="CDD" id="cd04301">
    <property type="entry name" value="NAT_SF"/>
    <property type="match status" value="1"/>
</dbReference>
<dbReference type="GO" id="GO:1990189">
    <property type="term" value="F:protein N-terminal-serine acetyltransferase activity"/>
    <property type="evidence" value="ECO:0007669"/>
    <property type="project" value="UniProtKB-EC"/>
</dbReference>
<dbReference type="AlphaFoldDB" id="A0A1L7WTH7"/>
<evidence type="ECO:0000313" key="14">
    <source>
        <dbReference type="Proteomes" id="UP000184330"/>
    </source>
</evidence>
<dbReference type="PANTHER" id="PTHR20531:SF1">
    <property type="entry name" value="N-ALPHA-ACETYLTRANSFERASE 40"/>
    <property type="match status" value="1"/>
</dbReference>
<keyword evidence="8" id="KW-0539">Nucleus</keyword>
<dbReference type="GO" id="GO:0043998">
    <property type="term" value="F:histone H2A acetyltransferase activity"/>
    <property type="evidence" value="ECO:0007669"/>
    <property type="project" value="InterPro"/>
</dbReference>
<accession>A0A1L7WTH7</accession>
<dbReference type="InterPro" id="IPR000182">
    <property type="entry name" value="GNAT_dom"/>
</dbReference>
<evidence type="ECO:0000256" key="5">
    <source>
        <dbReference type="ARBA" id="ARBA00015043"/>
    </source>
</evidence>
<evidence type="ECO:0000256" key="11">
    <source>
        <dbReference type="ARBA" id="ARBA00049524"/>
    </source>
</evidence>